<name>A0ABY4NS36_9PSEU</name>
<proteinExistence type="predicted"/>
<evidence type="ECO:0000313" key="3">
    <source>
        <dbReference type="Proteomes" id="UP000830158"/>
    </source>
</evidence>
<feature type="region of interest" description="Disordered" evidence="1">
    <location>
        <begin position="40"/>
        <end position="61"/>
    </location>
</feature>
<protein>
    <recommendedName>
        <fullName evidence="4">Transposase IS30-like HTH domain-containing protein</fullName>
    </recommendedName>
</protein>
<dbReference type="RefSeq" id="WP_346009497.1">
    <property type="nucleotide sequence ID" value="NZ_CP091196.1"/>
</dbReference>
<reference evidence="2" key="1">
    <citation type="submission" date="2022-01" db="EMBL/GenBank/DDBJ databases">
        <title>PSI-footprinting approach for the identification of protein synthesis inhibitor producers.</title>
        <authorList>
            <person name="Handel F."/>
            <person name="Kulik A."/>
            <person name="Wex K.W."/>
            <person name="Berscheid A."/>
            <person name="Saur J.S."/>
            <person name="Winkler A."/>
            <person name="Wibberg D."/>
            <person name="Kalinowski J."/>
            <person name="Broetz-Oesterhelt H."/>
            <person name="Mast Y."/>
        </authorList>
    </citation>
    <scope>NUCLEOTIDE SEQUENCE</scope>
    <source>
        <strain evidence="2">KNN 49.3e</strain>
    </source>
</reference>
<evidence type="ECO:0000256" key="1">
    <source>
        <dbReference type="SAM" id="MobiDB-lite"/>
    </source>
</evidence>
<gene>
    <name evidence="2" type="ORF">L1857_08635</name>
</gene>
<dbReference type="Gene3D" id="1.10.10.60">
    <property type="entry name" value="Homeodomain-like"/>
    <property type="match status" value="2"/>
</dbReference>
<dbReference type="Proteomes" id="UP000830158">
    <property type="component" value="Chromosome"/>
</dbReference>
<feature type="compositionally biased region" description="Basic and acidic residues" evidence="1">
    <location>
        <begin position="48"/>
        <end position="61"/>
    </location>
</feature>
<keyword evidence="3" id="KW-1185">Reference proteome</keyword>
<evidence type="ECO:0000313" key="2">
    <source>
        <dbReference type="EMBL" id="UQS22879.1"/>
    </source>
</evidence>
<evidence type="ECO:0008006" key="4">
    <source>
        <dbReference type="Google" id="ProtNLM"/>
    </source>
</evidence>
<sequence length="159" mass="18035">MYKTAGQGAKIEFSVDLGGGYYNTKAQVTTLESLLRKLPRLDAPVKPSPERPKPGRARQLDDEQTKLLIEGYLAGATVYELGERFGINRRTVSVVLKRHGVTMRRRGLSSEQVDEAVQLYEVGWPLARIAERMDVDPTTVLNRLRERGVRMRDTHGRER</sequence>
<dbReference type="EMBL" id="CP091196">
    <property type="protein sequence ID" value="UQS22879.1"/>
    <property type="molecule type" value="Genomic_DNA"/>
</dbReference>
<accession>A0ABY4NS36</accession>
<organism evidence="2 3">
    <name type="scientific">Amycolatopsis thermalba</name>
    <dbReference type="NCBI Taxonomy" id="944492"/>
    <lineage>
        <taxon>Bacteria</taxon>
        <taxon>Bacillati</taxon>
        <taxon>Actinomycetota</taxon>
        <taxon>Actinomycetes</taxon>
        <taxon>Pseudonocardiales</taxon>
        <taxon>Pseudonocardiaceae</taxon>
        <taxon>Amycolatopsis</taxon>
    </lineage>
</organism>